<evidence type="ECO:0000313" key="3">
    <source>
        <dbReference type="Proteomes" id="UP000214646"/>
    </source>
</evidence>
<dbReference type="InterPro" id="IPR045584">
    <property type="entry name" value="Pilin-like"/>
</dbReference>
<keyword evidence="3" id="KW-1185">Reference proteome</keyword>
<dbReference type="SUPFAM" id="SSF54523">
    <property type="entry name" value="Pili subunits"/>
    <property type="match status" value="1"/>
</dbReference>
<proteinExistence type="predicted"/>
<dbReference type="InterPro" id="IPR027558">
    <property type="entry name" value="Pre_pil_HX9DG_C"/>
</dbReference>
<sequence length="281" mass="29747">MIAIIAILIGLLLPAVQKVREAAARTKCNNNLKQIGLALHNYHDTNGNFPAGYVDANTNVNSDASADQGPGWGWAAMLLPNLEQANVYTQINQTQGVGTQAVSQQVLSVFLCPSDQLLPTFTVYKTSAVVAQGNYTAVNGVLETSSYPGSNTGVFLRNSKYRVADVTDGLSNTLFIGERNSGHAKATWAGSVAGGLVTADQSSDPIGNAEYAQTLVLSHGSRTHLPNDPLLWDADVFYSKHIGGVNFLLGDGSVRSISSSIDGITYENLLSRADGNVVGNY</sequence>
<organism evidence="2 3">
    <name type="scientific">Fimbriiglobus ruber</name>
    <dbReference type="NCBI Taxonomy" id="1908690"/>
    <lineage>
        <taxon>Bacteria</taxon>
        <taxon>Pseudomonadati</taxon>
        <taxon>Planctomycetota</taxon>
        <taxon>Planctomycetia</taxon>
        <taxon>Gemmatales</taxon>
        <taxon>Gemmataceae</taxon>
        <taxon>Fimbriiglobus</taxon>
    </lineage>
</organism>
<dbReference type="NCBIfam" id="TIGR04294">
    <property type="entry name" value="pre_pil_HX9DG"/>
    <property type="match status" value="1"/>
</dbReference>
<dbReference type="AlphaFoldDB" id="A0A225D9D3"/>
<gene>
    <name evidence="2" type="ORF">FRUB_07192</name>
</gene>
<dbReference type="Pfam" id="PF07596">
    <property type="entry name" value="SBP_bac_10"/>
    <property type="match status" value="1"/>
</dbReference>
<feature type="domain" description="DUF1559" evidence="1">
    <location>
        <begin position="17"/>
        <end position="262"/>
    </location>
</feature>
<comment type="caution">
    <text evidence="2">The sequence shown here is derived from an EMBL/GenBank/DDBJ whole genome shotgun (WGS) entry which is preliminary data.</text>
</comment>
<name>A0A225D9D3_9BACT</name>
<dbReference type="InterPro" id="IPR011453">
    <property type="entry name" value="DUF1559"/>
</dbReference>
<protein>
    <recommendedName>
        <fullName evidence="1">DUF1559 domain-containing protein</fullName>
    </recommendedName>
</protein>
<accession>A0A225D9D3</accession>
<dbReference type="PANTHER" id="PTHR30093">
    <property type="entry name" value="GENERAL SECRETION PATHWAY PROTEIN G"/>
    <property type="match status" value="1"/>
</dbReference>
<evidence type="ECO:0000259" key="1">
    <source>
        <dbReference type="Pfam" id="PF07596"/>
    </source>
</evidence>
<evidence type="ECO:0000313" key="2">
    <source>
        <dbReference type="EMBL" id="OWK38072.1"/>
    </source>
</evidence>
<dbReference type="EMBL" id="NIDE01000014">
    <property type="protein sequence ID" value="OWK38072.1"/>
    <property type="molecule type" value="Genomic_DNA"/>
</dbReference>
<dbReference type="Gene3D" id="3.30.700.10">
    <property type="entry name" value="Glycoprotein, Type 4 Pilin"/>
    <property type="match status" value="1"/>
</dbReference>
<dbReference type="Proteomes" id="UP000214646">
    <property type="component" value="Unassembled WGS sequence"/>
</dbReference>
<dbReference type="PANTHER" id="PTHR30093:SF2">
    <property type="entry name" value="TYPE II SECRETION SYSTEM PROTEIN H"/>
    <property type="match status" value="1"/>
</dbReference>
<reference evidence="3" key="1">
    <citation type="submission" date="2017-06" db="EMBL/GenBank/DDBJ databases">
        <title>Genome analysis of Fimbriiglobus ruber SP5, the first member of the order Planctomycetales with confirmed chitinolytic capability.</title>
        <authorList>
            <person name="Ravin N.V."/>
            <person name="Rakitin A.L."/>
            <person name="Ivanova A.A."/>
            <person name="Beletsky A.V."/>
            <person name="Kulichevskaya I.S."/>
            <person name="Mardanov A.V."/>
            <person name="Dedysh S.N."/>
        </authorList>
    </citation>
    <scope>NUCLEOTIDE SEQUENCE [LARGE SCALE GENOMIC DNA]</scope>
    <source>
        <strain evidence="3">SP5</strain>
    </source>
</reference>